<dbReference type="GO" id="GO:0005524">
    <property type="term" value="F:ATP binding"/>
    <property type="evidence" value="ECO:0007669"/>
    <property type="project" value="UniProtKB-KW"/>
</dbReference>
<feature type="binding site" evidence="12">
    <location>
        <position position="13"/>
    </location>
    <ligand>
        <name>UTP</name>
        <dbReference type="ChEBI" id="CHEBI:46398"/>
    </ligand>
</feature>
<dbReference type="GO" id="GO:0097268">
    <property type="term" value="C:cytoophidium"/>
    <property type="evidence" value="ECO:0007669"/>
    <property type="project" value="UniProtKB-ARBA"/>
</dbReference>
<dbReference type="GO" id="GO:0019856">
    <property type="term" value="P:pyrimidine nucleobase biosynthetic process"/>
    <property type="evidence" value="ECO:0007669"/>
    <property type="project" value="TreeGrafter"/>
</dbReference>
<feature type="domain" description="CTP synthase N-terminal" evidence="14">
    <location>
        <begin position="3"/>
        <end position="265"/>
    </location>
</feature>
<keyword evidence="8 12" id="KW-0315">Glutamine amidotransferase</keyword>
<feature type="binding site" evidence="12">
    <location>
        <position position="353"/>
    </location>
    <ligand>
        <name>L-glutamine</name>
        <dbReference type="ChEBI" id="CHEBI:58359"/>
    </ligand>
</feature>
<feature type="domain" description="Glutamine amidotransferase" evidence="13">
    <location>
        <begin position="302"/>
        <end position="538"/>
    </location>
</feature>
<feature type="active site" evidence="12">
    <location>
        <position position="521"/>
    </location>
</feature>
<dbReference type="FunFam" id="3.40.50.880:FF:000002">
    <property type="entry name" value="CTP synthase"/>
    <property type="match status" value="1"/>
</dbReference>
<comment type="activity regulation">
    <text evidence="12">Allosterically activated by GTP, when glutamine is the substrate; GTP has no effect on the reaction when ammonia is the substrate. The allosteric effector GTP functions by stabilizing the protein conformation that binds the tetrahedral intermediate(s) formed during glutamine hydrolysis. Inhibited by the product CTP, via allosteric rather than competitive inhibition.</text>
</comment>
<evidence type="ECO:0000256" key="4">
    <source>
        <dbReference type="ARBA" id="ARBA00022723"/>
    </source>
</evidence>
<evidence type="ECO:0000256" key="7">
    <source>
        <dbReference type="ARBA" id="ARBA00022842"/>
    </source>
</evidence>
<feature type="binding site" evidence="12">
    <location>
        <begin position="186"/>
        <end position="191"/>
    </location>
    <ligand>
        <name>UTP</name>
        <dbReference type="ChEBI" id="CHEBI:46398"/>
    </ligand>
</feature>
<evidence type="ECO:0000256" key="6">
    <source>
        <dbReference type="ARBA" id="ARBA00022840"/>
    </source>
</evidence>
<feature type="binding site" evidence="12">
    <location>
        <begin position="186"/>
        <end position="191"/>
    </location>
    <ligand>
        <name>CTP</name>
        <dbReference type="ChEBI" id="CHEBI:37563"/>
        <note>allosteric inhibitor</note>
    </ligand>
</feature>
<feature type="active site" evidence="12">
    <location>
        <position position="519"/>
    </location>
</feature>
<dbReference type="SUPFAM" id="SSF52317">
    <property type="entry name" value="Class I glutamine amidotransferase-like"/>
    <property type="match status" value="1"/>
</dbReference>
<evidence type="ECO:0000256" key="9">
    <source>
        <dbReference type="ARBA" id="ARBA00022975"/>
    </source>
</evidence>
<dbReference type="InterPro" id="IPR017926">
    <property type="entry name" value="GATASE"/>
</dbReference>
<feature type="binding site" evidence="12">
    <location>
        <begin position="381"/>
        <end position="384"/>
    </location>
    <ligand>
        <name>L-glutamine</name>
        <dbReference type="ChEBI" id="CHEBI:58359"/>
    </ligand>
</feature>
<dbReference type="RefSeq" id="WP_108027300.1">
    <property type="nucleotide sequence ID" value="NZ_QAYC01000007.1"/>
</dbReference>
<comment type="pathway">
    <text evidence="1 12">Pyrimidine metabolism; CTP biosynthesis via de novo pathway; CTP from UDP: step 2/2.</text>
</comment>
<feature type="binding site" evidence="12">
    <location>
        <position position="404"/>
    </location>
    <ligand>
        <name>L-glutamine</name>
        <dbReference type="ChEBI" id="CHEBI:58359"/>
    </ligand>
</feature>
<feature type="binding site" evidence="12">
    <location>
        <position position="222"/>
    </location>
    <ligand>
        <name>CTP</name>
        <dbReference type="ChEBI" id="CHEBI:37563"/>
        <note>allosteric inhibitor</note>
    </ligand>
</feature>
<comment type="caution">
    <text evidence="15">The sequence shown here is derived from an EMBL/GenBank/DDBJ whole genome shotgun (WGS) entry which is preliminary data.</text>
</comment>
<name>A0A8E2VJD1_9RHOB</name>
<dbReference type="Pfam" id="PF00117">
    <property type="entry name" value="GATase"/>
    <property type="match status" value="1"/>
</dbReference>
<feature type="binding site" evidence="12">
    <location>
        <position position="71"/>
    </location>
    <ligand>
        <name>Mg(2+)</name>
        <dbReference type="ChEBI" id="CHEBI:18420"/>
    </ligand>
</feature>
<dbReference type="PANTHER" id="PTHR11550">
    <property type="entry name" value="CTP SYNTHASE"/>
    <property type="match status" value="1"/>
</dbReference>
<evidence type="ECO:0000256" key="5">
    <source>
        <dbReference type="ARBA" id="ARBA00022741"/>
    </source>
</evidence>
<comment type="caution">
    <text evidence="12">Lacks conserved residue(s) required for the propagation of feature annotation.</text>
</comment>
<dbReference type="OrthoDB" id="9801107at2"/>
<comment type="function">
    <text evidence="11 12">Catalyzes the ATP-dependent amination of UTP to CTP with either L-glutamine or ammonia as the source of nitrogen. Regulates intracellular CTP levels through interactions with the four ribonucleotide triphosphates.</text>
</comment>
<dbReference type="GO" id="GO:0044210">
    <property type="term" value="P:'de novo' CTP biosynthetic process"/>
    <property type="evidence" value="ECO:0007669"/>
    <property type="project" value="UniProtKB-UniRule"/>
</dbReference>
<keyword evidence="4 12" id="KW-0479">Metal-binding</keyword>
<dbReference type="InterPro" id="IPR029062">
    <property type="entry name" value="Class_I_gatase-like"/>
</dbReference>
<dbReference type="FunFam" id="3.40.50.300:FF:000009">
    <property type="entry name" value="CTP synthase"/>
    <property type="match status" value="1"/>
</dbReference>
<keyword evidence="3 12" id="KW-0436">Ligase</keyword>
<feature type="binding site" evidence="12">
    <location>
        <begin position="14"/>
        <end position="19"/>
    </location>
    <ligand>
        <name>ATP</name>
        <dbReference type="ChEBI" id="CHEBI:30616"/>
    </ligand>
</feature>
<dbReference type="PANTHER" id="PTHR11550:SF0">
    <property type="entry name" value="CTP SYNTHASE-RELATED"/>
    <property type="match status" value="1"/>
</dbReference>
<dbReference type="Proteomes" id="UP000244037">
    <property type="component" value="Unassembled WGS sequence"/>
</dbReference>
<feature type="binding site" evidence="12">
    <location>
        <position position="71"/>
    </location>
    <ligand>
        <name>ATP</name>
        <dbReference type="ChEBI" id="CHEBI:30616"/>
    </ligand>
</feature>
<feature type="binding site" evidence="12">
    <location>
        <position position="240"/>
    </location>
    <ligand>
        <name>ATP</name>
        <dbReference type="ChEBI" id="CHEBI:30616"/>
    </ligand>
</feature>
<dbReference type="EC" id="6.3.4.2" evidence="12"/>
<accession>A0A8E2VJD1</accession>
<dbReference type="GO" id="GO:0005829">
    <property type="term" value="C:cytosol"/>
    <property type="evidence" value="ECO:0007669"/>
    <property type="project" value="TreeGrafter"/>
</dbReference>
<dbReference type="InterPro" id="IPR004468">
    <property type="entry name" value="CTP_synthase"/>
</dbReference>
<dbReference type="CDD" id="cd01746">
    <property type="entry name" value="GATase1_CTP_Synthase"/>
    <property type="match status" value="1"/>
</dbReference>
<feature type="binding site" evidence="12">
    <location>
        <position position="474"/>
    </location>
    <ligand>
        <name>L-glutamine</name>
        <dbReference type="ChEBI" id="CHEBI:58359"/>
    </ligand>
</feature>
<dbReference type="GO" id="GO:0046872">
    <property type="term" value="F:metal ion binding"/>
    <property type="evidence" value="ECO:0007669"/>
    <property type="project" value="UniProtKB-KW"/>
</dbReference>
<comment type="catalytic activity">
    <reaction evidence="12">
        <text>L-glutamine + H2O = L-glutamate + NH4(+)</text>
        <dbReference type="Rhea" id="RHEA:15889"/>
        <dbReference type="ChEBI" id="CHEBI:15377"/>
        <dbReference type="ChEBI" id="CHEBI:28938"/>
        <dbReference type="ChEBI" id="CHEBI:29985"/>
        <dbReference type="ChEBI" id="CHEBI:58359"/>
    </reaction>
</comment>
<comment type="catalytic activity">
    <reaction evidence="10 12">
        <text>UTP + L-glutamine + ATP + H2O = CTP + L-glutamate + ADP + phosphate + 2 H(+)</text>
        <dbReference type="Rhea" id="RHEA:26426"/>
        <dbReference type="ChEBI" id="CHEBI:15377"/>
        <dbReference type="ChEBI" id="CHEBI:15378"/>
        <dbReference type="ChEBI" id="CHEBI:29985"/>
        <dbReference type="ChEBI" id="CHEBI:30616"/>
        <dbReference type="ChEBI" id="CHEBI:37563"/>
        <dbReference type="ChEBI" id="CHEBI:43474"/>
        <dbReference type="ChEBI" id="CHEBI:46398"/>
        <dbReference type="ChEBI" id="CHEBI:58359"/>
        <dbReference type="ChEBI" id="CHEBI:456216"/>
        <dbReference type="EC" id="6.3.4.2"/>
    </reaction>
</comment>
<evidence type="ECO:0000256" key="2">
    <source>
        <dbReference type="ARBA" id="ARBA00007533"/>
    </source>
</evidence>
<evidence type="ECO:0000256" key="8">
    <source>
        <dbReference type="ARBA" id="ARBA00022962"/>
    </source>
</evidence>
<dbReference type="InterPro" id="IPR033828">
    <property type="entry name" value="GATase1_CTP_Synthase"/>
</dbReference>
<dbReference type="PROSITE" id="PS51273">
    <property type="entry name" value="GATASE_TYPE_1"/>
    <property type="match status" value="1"/>
</dbReference>
<feature type="binding site" evidence="12">
    <location>
        <begin position="146"/>
        <end position="148"/>
    </location>
    <ligand>
        <name>CTP</name>
        <dbReference type="ChEBI" id="CHEBI:37563"/>
        <note>allosteric inhibitor</note>
    </ligand>
</feature>
<sequence>MARFIFITGGVVSSLGKGLASAALGALLQARGFTVRLRKLDPYLNVDPGTMSPFEHGEVFVTDDGAETDLDLGHYERFTGVAARSTDSISSGRIYSNVLEKERRGDYLGKTIQVIPHVTNEIKDFIATGEDEVDFMLCEIGGTVGDIEGLPFFEAIRQFSQDKPRGQCIFMHLTLLPYIKASGELKTKPTQHSVKELRSIGIAPDVLVCRSEGPIPAKEREKLALFCNVRPDSVIAAQDLKSIYEAPLAYHREGLDQAVLDAFQINPAPKPDLSKWEDVSDRIFNAEGEVRVAIVGKYTQLEDAYKSIAEALTHGGMANRVRVKAEWIDAEIFEREDPGPWLEGFHAILVPGGFGERGTEGKMKAAEFARTRGVPYLGICLGMQMAVIEAARNVAELSDAGSEEFDHEAGKKRFTPVVYHLKEWVQGNAMVKRKLGDDKGGTMRLGAYTAHLLKDSKVADIYGSTVIEERHRHRYEVDIKYRKQLEACGMVFSGMSPDGRLPEIVEWKDHPWFIGVQFHPELKSKPFAPHPLFADFVRAAVEASRLV</sequence>
<keyword evidence="5 12" id="KW-0547">Nucleotide-binding</keyword>
<dbReference type="Pfam" id="PF06418">
    <property type="entry name" value="CTP_synth_N"/>
    <property type="match status" value="1"/>
</dbReference>
<evidence type="ECO:0000313" key="15">
    <source>
        <dbReference type="EMBL" id="PTW49668.1"/>
    </source>
</evidence>
<comment type="subunit">
    <text evidence="12">Homotetramer.</text>
</comment>
<feature type="binding site" evidence="12">
    <location>
        <position position="139"/>
    </location>
    <ligand>
        <name>Mg(2+)</name>
        <dbReference type="ChEBI" id="CHEBI:18420"/>
    </ligand>
</feature>
<reference evidence="15 16" key="1">
    <citation type="submission" date="2018-04" db="EMBL/GenBank/DDBJ databases">
        <title>Genomic Encyclopedia of Archaeal and Bacterial Type Strains, Phase II (KMG-II): from individual species to whole genera.</title>
        <authorList>
            <person name="Goeker M."/>
        </authorList>
    </citation>
    <scope>NUCLEOTIDE SEQUENCE [LARGE SCALE GENOMIC DNA]</scope>
    <source>
        <strain evidence="15 16">DSM 19783</strain>
    </source>
</reference>
<dbReference type="InterPro" id="IPR017456">
    <property type="entry name" value="CTP_synthase_N"/>
</dbReference>
<dbReference type="CDD" id="cd03113">
    <property type="entry name" value="CTPS_N"/>
    <property type="match status" value="1"/>
</dbReference>
<evidence type="ECO:0000256" key="10">
    <source>
        <dbReference type="ARBA" id="ARBA00047781"/>
    </source>
</evidence>
<organism evidence="15 16">
    <name type="scientific">Rhodovulum kholense</name>
    <dbReference type="NCBI Taxonomy" id="453584"/>
    <lineage>
        <taxon>Bacteria</taxon>
        <taxon>Pseudomonadati</taxon>
        <taxon>Pseudomonadota</taxon>
        <taxon>Alphaproteobacteria</taxon>
        <taxon>Rhodobacterales</taxon>
        <taxon>Paracoccaceae</taxon>
        <taxon>Rhodovulum</taxon>
    </lineage>
</organism>
<dbReference type="GO" id="GO:0042802">
    <property type="term" value="F:identical protein binding"/>
    <property type="evidence" value="ECO:0007669"/>
    <property type="project" value="TreeGrafter"/>
</dbReference>
<keyword evidence="7 12" id="KW-0460">Magnesium</keyword>
<dbReference type="Gene3D" id="3.40.50.300">
    <property type="entry name" value="P-loop containing nucleotide triphosphate hydrolases"/>
    <property type="match status" value="1"/>
</dbReference>
<evidence type="ECO:0000256" key="3">
    <source>
        <dbReference type="ARBA" id="ARBA00022598"/>
    </source>
</evidence>
<keyword evidence="9 12" id="KW-0665">Pyrimidine biosynthesis</keyword>
<evidence type="ECO:0000256" key="11">
    <source>
        <dbReference type="ARBA" id="ARBA00059148"/>
    </source>
</evidence>
<keyword evidence="6 12" id="KW-0067">ATP-binding</keyword>
<dbReference type="HAMAP" id="MF_01227">
    <property type="entry name" value="PyrG"/>
    <property type="match status" value="1"/>
</dbReference>
<dbReference type="AlphaFoldDB" id="A0A8E2VJD1"/>
<dbReference type="SUPFAM" id="SSF52540">
    <property type="entry name" value="P-loop containing nucleoside triphosphate hydrolases"/>
    <property type="match status" value="1"/>
</dbReference>
<protein>
    <recommendedName>
        <fullName evidence="12">CTP synthase</fullName>
        <ecNumber evidence="12">6.3.4.2</ecNumber>
    </recommendedName>
    <alternativeName>
        <fullName evidence="12">Cytidine 5'-triphosphate synthase</fullName>
    </alternativeName>
    <alternativeName>
        <fullName evidence="12">Cytidine triphosphate synthetase</fullName>
        <shortName evidence="12">CTP synthetase</shortName>
        <shortName evidence="12">CTPS</shortName>
    </alternativeName>
    <alternativeName>
        <fullName evidence="12">UTP--ammonia ligase</fullName>
    </alternativeName>
</protein>
<dbReference type="UniPathway" id="UPA00159">
    <property type="reaction ID" value="UER00277"/>
</dbReference>
<comment type="catalytic activity">
    <reaction evidence="12">
        <text>UTP + NH4(+) + ATP = CTP + ADP + phosphate + 2 H(+)</text>
        <dbReference type="Rhea" id="RHEA:16597"/>
        <dbReference type="ChEBI" id="CHEBI:15378"/>
        <dbReference type="ChEBI" id="CHEBI:28938"/>
        <dbReference type="ChEBI" id="CHEBI:30616"/>
        <dbReference type="ChEBI" id="CHEBI:37563"/>
        <dbReference type="ChEBI" id="CHEBI:43474"/>
        <dbReference type="ChEBI" id="CHEBI:46398"/>
        <dbReference type="ChEBI" id="CHEBI:456216"/>
    </reaction>
</comment>
<feature type="region of interest" description="Amidoligase domain" evidence="12">
    <location>
        <begin position="1"/>
        <end position="265"/>
    </location>
</feature>
<comment type="similarity">
    <text evidence="2 12">Belongs to the CTP synthase family.</text>
</comment>
<feature type="active site" description="Nucleophile; for glutamine hydrolysis" evidence="12">
    <location>
        <position position="380"/>
    </location>
</feature>
<dbReference type="GO" id="GO:0003883">
    <property type="term" value="F:CTP synthase activity"/>
    <property type="evidence" value="ECO:0007669"/>
    <property type="project" value="UniProtKB-UniRule"/>
</dbReference>
<evidence type="ECO:0000259" key="14">
    <source>
        <dbReference type="Pfam" id="PF06418"/>
    </source>
</evidence>
<comment type="miscellaneous">
    <text evidence="12">CTPSs have evolved a hybrid strategy for distinguishing between UTP and CTP. The overlapping regions of the product feedback inhibitory and substrate sites recognize a common feature in both compounds, the triphosphate moiety. To differentiate isosteric substrate and product pyrimidine rings, an additional pocket far from the expected kinase/ligase catalytic site, specifically recognizes the cytosine and ribose portions of the product inhibitor.</text>
</comment>
<gene>
    <name evidence="12" type="primary">pyrG</name>
    <name evidence="15" type="ORF">C8N38_107190</name>
</gene>
<dbReference type="NCBIfam" id="NF003792">
    <property type="entry name" value="PRK05380.1"/>
    <property type="match status" value="1"/>
</dbReference>
<dbReference type="NCBIfam" id="TIGR00337">
    <property type="entry name" value="PyrG"/>
    <property type="match status" value="1"/>
</dbReference>
<feature type="binding site" evidence="12">
    <location>
        <position position="13"/>
    </location>
    <ligand>
        <name>CTP</name>
        <dbReference type="ChEBI" id="CHEBI:37563"/>
        <note>allosteric inhibitor</note>
    </ligand>
</feature>
<dbReference type="InterPro" id="IPR027417">
    <property type="entry name" value="P-loop_NTPase"/>
</dbReference>
<dbReference type="EMBL" id="QAYC01000007">
    <property type="protein sequence ID" value="PTW49668.1"/>
    <property type="molecule type" value="Genomic_DNA"/>
</dbReference>
<evidence type="ECO:0000313" key="16">
    <source>
        <dbReference type="Proteomes" id="UP000244037"/>
    </source>
</evidence>
<feature type="binding site" evidence="12">
    <location>
        <position position="222"/>
    </location>
    <ligand>
        <name>UTP</name>
        <dbReference type="ChEBI" id="CHEBI:46398"/>
    </ligand>
</feature>
<dbReference type="Gene3D" id="3.40.50.880">
    <property type="match status" value="1"/>
</dbReference>
<evidence type="ECO:0000256" key="12">
    <source>
        <dbReference type="HAMAP-Rule" id="MF_01227"/>
    </source>
</evidence>
<proteinExistence type="inferred from homology"/>
<evidence type="ECO:0000259" key="13">
    <source>
        <dbReference type="Pfam" id="PF00117"/>
    </source>
</evidence>
<evidence type="ECO:0000256" key="1">
    <source>
        <dbReference type="ARBA" id="ARBA00005171"/>
    </source>
</evidence>
<keyword evidence="16" id="KW-1185">Reference proteome</keyword>